<dbReference type="EMBL" id="BLXT01007159">
    <property type="protein sequence ID" value="GFO36986.1"/>
    <property type="molecule type" value="Genomic_DNA"/>
</dbReference>
<gene>
    <name evidence="2" type="ORF">PoB_006349100</name>
</gene>
<name>A0AAV4CYH7_9GAST</name>
<dbReference type="Proteomes" id="UP000735302">
    <property type="component" value="Unassembled WGS sequence"/>
</dbReference>
<comment type="caution">
    <text evidence="2">The sequence shown here is derived from an EMBL/GenBank/DDBJ whole genome shotgun (WGS) entry which is preliminary data.</text>
</comment>
<accession>A0AAV4CYH7</accession>
<dbReference type="AlphaFoldDB" id="A0AAV4CYH7"/>
<organism evidence="2 3">
    <name type="scientific">Plakobranchus ocellatus</name>
    <dbReference type="NCBI Taxonomy" id="259542"/>
    <lineage>
        <taxon>Eukaryota</taxon>
        <taxon>Metazoa</taxon>
        <taxon>Spiralia</taxon>
        <taxon>Lophotrochozoa</taxon>
        <taxon>Mollusca</taxon>
        <taxon>Gastropoda</taxon>
        <taxon>Heterobranchia</taxon>
        <taxon>Euthyneura</taxon>
        <taxon>Panpulmonata</taxon>
        <taxon>Sacoglossa</taxon>
        <taxon>Placobranchoidea</taxon>
        <taxon>Plakobranchidae</taxon>
        <taxon>Plakobranchus</taxon>
    </lineage>
</organism>
<proteinExistence type="predicted"/>
<reference evidence="2 3" key="1">
    <citation type="journal article" date="2021" name="Elife">
        <title>Chloroplast acquisition without the gene transfer in kleptoplastic sea slugs, Plakobranchus ocellatus.</title>
        <authorList>
            <person name="Maeda T."/>
            <person name="Takahashi S."/>
            <person name="Yoshida T."/>
            <person name="Shimamura S."/>
            <person name="Takaki Y."/>
            <person name="Nagai Y."/>
            <person name="Toyoda A."/>
            <person name="Suzuki Y."/>
            <person name="Arimoto A."/>
            <person name="Ishii H."/>
            <person name="Satoh N."/>
            <person name="Nishiyama T."/>
            <person name="Hasebe M."/>
            <person name="Maruyama T."/>
            <person name="Minagawa J."/>
            <person name="Obokata J."/>
            <person name="Shigenobu S."/>
        </authorList>
    </citation>
    <scope>NUCLEOTIDE SEQUENCE [LARGE SCALE GENOMIC DNA]</scope>
</reference>
<evidence type="ECO:0000313" key="3">
    <source>
        <dbReference type="Proteomes" id="UP000735302"/>
    </source>
</evidence>
<evidence type="ECO:0000256" key="1">
    <source>
        <dbReference type="SAM" id="MobiDB-lite"/>
    </source>
</evidence>
<evidence type="ECO:0000313" key="2">
    <source>
        <dbReference type="EMBL" id="GFO36986.1"/>
    </source>
</evidence>
<sequence length="78" mass="8755">MSLLTGDRMTESPAGETPSRFTPDAGRVTIRNVRPWLSASIREAGKSAAHELHRFERQEKTLGRQAYSAQMRMLTPLV</sequence>
<keyword evidence="3" id="KW-1185">Reference proteome</keyword>
<protein>
    <submittedName>
        <fullName evidence="2">Uncharacterized protein</fullName>
    </submittedName>
</protein>
<feature type="region of interest" description="Disordered" evidence="1">
    <location>
        <begin position="1"/>
        <end position="26"/>
    </location>
</feature>